<accession>A0A835QKQ2</accession>
<name>A0A835QKQ2_VANPL</name>
<dbReference type="EMBL" id="JADCNL010000008">
    <property type="protein sequence ID" value="KAG0470529.1"/>
    <property type="molecule type" value="Genomic_DNA"/>
</dbReference>
<dbReference type="Pfam" id="PF13516">
    <property type="entry name" value="LRR_6"/>
    <property type="match status" value="1"/>
</dbReference>
<proteinExistence type="predicted"/>
<dbReference type="FunFam" id="3.80.10.10:FF:000276">
    <property type="entry name" value="F-box/LRR-repeat protein 3"/>
    <property type="match status" value="1"/>
</dbReference>
<dbReference type="Pfam" id="PF25372">
    <property type="entry name" value="DUF7885"/>
    <property type="match status" value="1"/>
</dbReference>
<protein>
    <recommendedName>
        <fullName evidence="1">F-box/LRR-repeat protein 15-like leucin rich repeat domain-containing protein</fullName>
    </recommendedName>
</protein>
<keyword evidence="4" id="KW-1185">Reference proteome</keyword>
<gene>
    <name evidence="3" type="ORF">HPP92_016731</name>
    <name evidence="2" type="ORF">HPP92_017229</name>
</gene>
<dbReference type="Gene3D" id="3.80.10.10">
    <property type="entry name" value="Ribonuclease Inhibitor"/>
    <property type="match status" value="4"/>
</dbReference>
<organism evidence="3 5">
    <name type="scientific">Vanilla planifolia</name>
    <name type="common">Vanilla</name>
    <dbReference type="NCBI Taxonomy" id="51239"/>
    <lineage>
        <taxon>Eukaryota</taxon>
        <taxon>Viridiplantae</taxon>
        <taxon>Streptophyta</taxon>
        <taxon>Embryophyta</taxon>
        <taxon>Tracheophyta</taxon>
        <taxon>Spermatophyta</taxon>
        <taxon>Magnoliopsida</taxon>
        <taxon>Liliopsida</taxon>
        <taxon>Asparagales</taxon>
        <taxon>Orchidaceae</taxon>
        <taxon>Vanilloideae</taxon>
        <taxon>Vanilleae</taxon>
        <taxon>Vanilla</taxon>
    </lineage>
</organism>
<dbReference type="SMART" id="SM00367">
    <property type="entry name" value="LRR_CC"/>
    <property type="match status" value="17"/>
</dbReference>
<dbReference type="InterPro" id="IPR006553">
    <property type="entry name" value="Leu-rich_rpt_Cys-con_subtyp"/>
</dbReference>
<evidence type="ECO:0000313" key="3">
    <source>
        <dbReference type="EMBL" id="KAG0472185.1"/>
    </source>
</evidence>
<feature type="domain" description="F-box/LRR-repeat protein 15-like leucin rich repeat" evidence="1">
    <location>
        <begin position="291"/>
        <end position="587"/>
    </location>
</feature>
<dbReference type="GO" id="GO:0031146">
    <property type="term" value="P:SCF-dependent proteasomal ubiquitin-dependent protein catabolic process"/>
    <property type="evidence" value="ECO:0007669"/>
    <property type="project" value="TreeGrafter"/>
</dbReference>
<dbReference type="InterPro" id="IPR057207">
    <property type="entry name" value="FBXL15_LRR"/>
</dbReference>
<evidence type="ECO:0000313" key="4">
    <source>
        <dbReference type="Proteomes" id="UP000636800"/>
    </source>
</evidence>
<evidence type="ECO:0000259" key="1">
    <source>
        <dbReference type="Pfam" id="PF25372"/>
    </source>
</evidence>
<dbReference type="InterPro" id="IPR001611">
    <property type="entry name" value="Leu-rich_rpt"/>
</dbReference>
<sequence>MKRTWYLPSPDSVASVLSVDLLVQILNHISGDGERKSFRLVCRSFLLAESLHRRSLRPLRREALPVLLGRRYPLIESLDLSVCAALDDAAIAAAISASGGEWRRIRRVVLARASGVGWRGIEAMVAACPSLEAVDLAHCCGVGDREAAALAKVAGLKELRMDKCLGVTDVGLARVAVGCGRLEKLGIKWCMEISDIGIDLLSKKCRNLRELDISYLRVTNNSLRAISTLHKLEMLSLVGCRFIDDDGIAFLSNGTNSLKSIDISRSEKVTCSSIASVVEGHRNLQIINMGDSFVEVVSAFLSQLSLIKASLQVLKLDALHVSVTNLKSIGVNCKNLVEIGLCKCRGVTDKGIYELVSRCTGLRTIDLTCCHLLTDNALLAIANYCNNLSCLRLEACSLMTEKGLEGIAVACSRLHEVDLTDCNVNDTALQCLSQCSELVVLKLGLCTKITREGLASIGSNGKMLEELDLYRCVGVDDDGLSKIADGCRRLKKLNLCYCSQITDKGLKELARLEELADLELRGLENLTSEGIAAVAVGCKSLVELNLKHCTSLDDAFVFALAQYSRNLRQINISNCRISGIGLLKLLSSLRCLQDVKLVRLAGVSVECFELALRASLLKLKKLKLHGSLRMLLSPELLQMLQARGCRIRWVGKPSS</sequence>
<evidence type="ECO:0000313" key="2">
    <source>
        <dbReference type="EMBL" id="KAG0470529.1"/>
    </source>
</evidence>
<reference evidence="4 5" key="1">
    <citation type="journal article" date="2020" name="Nat. Food">
        <title>A phased Vanilla planifolia genome enables genetic improvement of flavour and production.</title>
        <authorList>
            <person name="Hasing T."/>
            <person name="Tang H."/>
            <person name="Brym M."/>
            <person name="Khazi F."/>
            <person name="Huang T."/>
            <person name="Chambers A.H."/>
        </authorList>
    </citation>
    <scope>NUCLEOTIDE SEQUENCE [LARGE SCALE GENOMIC DNA]</scope>
    <source>
        <tissue evidence="3">Leaf</tissue>
    </source>
</reference>
<comment type="caution">
    <text evidence="3">The sequence shown here is derived from an EMBL/GenBank/DDBJ whole genome shotgun (WGS) entry which is preliminary data.</text>
</comment>
<dbReference type="FunFam" id="3.80.10.10:FF:000518">
    <property type="entry name" value="F-box family protein"/>
    <property type="match status" value="1"/>
</dbReference>
<dbReference type="EMBL" id="JADCNM010000008">
    <property type="protein sequence ID" value="KAG0472185.1"/>
    <property type="molecule type" value="Genomic_DNA"/>
</dbReference>
<dbReference type="PANTHER" id="PTHR13318">
    <property type="entry name" value="PARTNER OF PAIRED, ISOFORM B-RELATED"/>
    <property type="match status" value="1"/>
</dbReference>
<dbReference type="GO" id="GO:0019005">
    <property type="term" value="C:SCF ubiquitin ligase complex"/>
    <property type="evidence" value="ECO:0007669"/>
    <property type="project" value="TreeGrafter"/>
</dbReference>
<dbReference type="Proteomes" id="UP000636800">
    <property type="component" value="Unassembled WGS sequence"/>
</dbReference>
<dbReference type="AlphaFoldDB" id="A0A835QKQ2"/>
<dbReference type="Proteomes" id="UP000639772">
    <property type="component" value="Unassembled WGS sequence"/>
</dbReference>
<dbReference type="PANTHER" id="PTHR13318:SF272">
    <property type="entry name" value="OS12G0552700 PROTEIN"/>
    <property type="match status" value="1"/>
</dbReference>
<evidence type="ECO:0000313" key="5">
    <source>
        <dbReference type="Proteomes" id="UP000639772"/>
    </source>
</evidence>
<dbReference type="OrthoDB" id="423607at2759"/>
<dbReference type="SUPFAM" id="SSF52047">
    <property type="entry name" value="RNI-like"/>
    <property type="match status" value="2"/>
</dbReference>
<dbReference type="InterPro" id="IPR032675">
    <property type="entry name" value="LRR_dom_sf"/>
</dbReference>